<dbReference type="PANTHER" id="PTHR43316">
    <property type="entry name" value="HYDROLASE, HALOACID DELAHOGENASE-RELATED"/>
    <property type="match status" value="1"/>
</dbReference>
<dbReference type="InterPro" id="IPR036412">
    <property type="entry name" value="HAD-like_sf"/>
</dbReference>
<proteinExistence type="inferred from homology"/>
<dbReference type="RefSeq" id="WP_268007796.1">
    <property type="nucleotide sequence ID" value="NZ_CP104067.1"/>
</dbReference>
<dbReference type="InterPro" id="IPR023214">
    <property type="entry name" value="HAD_sf"/>
</dbReference>
<dbReference type="PANTHER" id="PTHR43316:SF3">
    <property type="entry name" value="HALOACID DEHALOGENASE, TYPE II (AFU_ORTHOLOGUE AFUA_2G07750)-RELATED"/>
    <property type="match status" value="1"/>
</dbReference>
<evidence type="ECO:0000313" key="4">
    <source>
        <dbReference type="Proteomes" id="UP001164761"/>
    </source>
</evidence>
<dbReference type="InterPro" id="IPR006439">
    <property type="entry name" value="HAD-SF_hydro_IA"/>
</dbReference>
<reference evidence="3" key="1">
    <citation type="submission" date="2022-08" db="EMBL/GenBank/DDBJ databases">
        <title>Alicyclobacillus fastidiosus DSM 17978, complete genome.</title>
        <authorList>
            <person name="Wang Q."/>
            <person name="Cai R."/>
            <person name="Wang Z."/>
        </authorList>
    </citation>
    <scope>NUCLEOTIDE SEQUENCE</scope>
    <source>
        <strain evidence="3">DSM 17978</strain>
    </source>
</reference>
<comment type="similarity">
    <text evidence="1">Belongs to the HAD-like hydrolase superfamily. S-2-haloalkanoic acid dehalogenase family.</text>
</comment>
<dbReference type="EMBL" id="CP104067">
    <property type="protein sequence ID" value="WAH43890.1"/>
    <property type="molecule type" value="Genomic_DNA"/>
</dbReference>
<dbReference type="PRINTS" id="PR00413">
    <property type="entry name" value="HADHALOGNASE"/>
</dbReference>
<dbReference type="CDD" id="cd02588">
    <property type="entry name" value="HAD_L2-DEX"/>
    <property type="match status" value="1"/>
</dbReference>
<sequence length="222" mass="24737">MAAIVFDAYGTLFDVEALVATATELIGDALAAKEICRTWRSKQLDYAWNSVLMNRFLDFDKATDAAFRFALRDARVDEERISTLVPRLLQAHDTLPLFEDVKGALETLGEQHKLLILSNGTFRSLQTLTNTQGILFSFDYILSTEPIRTYKPTRAAYQLVLDTLTCDKADVVFVSSNHWDVTGSKAFGFKTYWCNRAGRVADEVPPKPDGTIASLGDLTSLV</sequence>
<evidence type="ECO:0000256" key="2">
    <source>
        <dbReference type="ARBA" id="ARBA00022801"/>
    </source>
</evidence>
<dbReference type="InterPro" id="IPR006328">
    <property type="entry name" value="2-HAD"/>
</dbReference>
<dbReference type="InterPro" id="IPR051540">
    <property type="entry name" value="S-2-haloacid_dehalogenase"/>
</dbReference>
<dbReference type="Gene3D" id="3.40.50.1000">
    <property type="entry name" value="HAD superfamily/HAD-like"/>
    <property type="match status" value="1"/>
</dbReference>
<accession>A0ABY6ZLV2</accession>
<protein>
    <submittedName>
        <fullName evidence="3">Haloacid dehalogenase type II</fullName>
    </submittedName>
</protein>
<keyword evidence="4" id="KW-1185">Reference proteome</keyword>
<dbReference type="Proteomes" id="UP001164761">
    <property type="component" value="Chromosome"/>
</dbReference>
<dbReference type="InterPro" id="IPR023198">
    <property type="entry name" value="PGP-like_dom2"/>
</dbReference>
<gene>
    <name evidence="3" type="ORF">NZD89_11160</name>
</gene>
<organism evidence="3 4">
    <name type="scientific">Alicyclobacillus fastidiosus</name>
    <dbReference type="NCBI Taxonomy" id="392011"/>
    <lineage>
        <taxon>Bacteria</taxon>
        <taxon>Bacillati</taxon>
        <taxon>Bacillota</taxon>
        <taxon>Bacilli</taxon>
        <taxon>Bacillales</taxon>
        <taxon>Alicyclobacillaceae</taxon>
        <taxon>Alicyclobacillus</taxon>
    </lineage>
</organism>
<dbReference type="SFLD" id="SFLDG01129">
    <property type="entry name" value="C1.5:_HAD__Beta-PGM__Phosphata"/>
    <property type="match status" value="1"/>
</dbReference>
<name>A0ABY6ZLV2_9BACL</name>
<dbReference type="SFLD" id="SFLDS00003">
    <property type="entry name" value="Haloacid_Dehalogenase"/>
    <property type="match status" value="1"/>
</dbReference>
<dbReference type="SUPFAM" id="SSF56784">
    <property type="entry name" value="HAD-like"/>
    <property type="match status" value="1"/>
</dbReference>
<dbReference type="Pfam" id="PF00702">
    <property type="entry name" value="Hydrolase"/>
    <property type="match status" value="1"/>
</dbReference>
<dbReference type="NCBIfam" id="TIGR01428">
    <property type="entry name" value="HAD_type_II"/>
    <property type="match status" value="1"/>
</dbReference>
<keyword evidence="2" id="KW-0378">Hydrolase</keyword>
<dbReference type="NCBIfam" id="TIGR01493">
    <property type="entry name" value="HAD-SF-IA-v2"/>
    <property type="match status" value="1"/>
</dbReference>
<evidence type="ECO:0000313" key="3">
    <source>
        <dbReference type="EMBL" id="WAH43890.1"/>
    </source>
</evidence>
<evidence type="ECO:0000256" key="1">
    <source>
        <dbReference type="ARBA" id="ARBA00008106"/>
    </source>
</evidence>
<dbReference type="Gene3D" id="1.10.150.240">
    <property type="entry name" value="Putative phosphatase, domain 2"/>
    <property type="match status" value="1"/>
</dbReference>